<evidence type="ECO:0000313" key="2">
    <source>
        <dbReference type="Proteomes" id="UP000546162"/>
    </source>
</evidence>
<dbReference type="RefSeq" id="WP_185044083.1">
    <property type="nucleotide sequence ID" value="NZ_BAABFG010000005.1"/>
</dbReference>
<proteinExistence type="predicted"/>
<sequence>MSGANDALAAILERGRSNDEAEAMLVALVDGGVYVPINERHSVMFISVDDTGPVLPAYTSEACREQWLPDAAGSAFCDGPRLIDIAEKTGVQKLALFAPTQWVKFPLALISVVLRERMRGDMGGKDVMLTWSTHPVAVALRNSFADRILRHPQVRCVWIAHARWAETGVQQLLVLIAVDEDAQPLADALMRTVIAEDLSLTSDDPDLAMMALGPAQAGFAAELDRKGLDTVRADHAANRVHIISQEFG</sequence>
<evidence type="ECO:0008006" key="3">
    <source>
        <dbReference type="Google" id="ProtNLM"/>
    </source>
</evidence>
<keyword evidence="2" id="KW-1185">Reference proteome</keyword>
<dbReference type="Proteomes" id="UP000546162">
    <property type="component" value="Unassembled WGS sequence"/>
</dbReference>
<protein>
    <recommendedName>
        <fullName evidence="3">SseB protein N-terminal domain-containing protein</fullName>
    </recommendedName>
</protein>
<accession>A0A7W7MBB2</accession>
<gene>
    <name evidence="1" type="ORF">BJY16_007296</name>
</gene>
<reference evidence="1 2" key="1">
    <citation type="submission" date="2020-08" db="EMBL/GenBank/DDBJ databases">
        <title>Sequencing the genomes of 1000 actinobacteria strains.</title>
        <authorList>
            <person name="Klenk H.-P."/>
        </authorList>
    </citation>
    <scope>NUCLEOTIDE SEQUENCE [LARGE SCALE GENOMIC DNA]</scope>
    <source>
        <strain evidence="1 2">DSM 45809</strain>
    </source>
</reference>
<evidence type="ECO:0000313" key="1">
    <source>
        <dbReference type="EMBL" id="MBB4743837.1"/>
    </source>
</evidence>
<comment type="caution">
    <text evidence="1">The sequence shown here is derived from an EMBL/GenBank/DDBJ whole genome shotgun (WGS) entry which is preliminary data.</text>
</comment>
<dbReference type="EMBL" id="JACHNB010000001">
    <property type="protein sequence ID" value="MBB4743837.1"/>
    <property type="molecule type" value="Genomic_DNA"/>
</dbReference>
<organism evidence="1 2">
    <name type="scientific">Actinoplanes octamycinicus</name>
    <dbReference type="NCBI Taxonomy" id="135948"/>
    <lineage>
        <taxon>Bacteria</taxon>
        <taxon>Bacillati</taxon>
        <taxon>Actinomycetota</taxon>
        <taxon>Actinomycetes</taxon>
        <taxon>Micromonosporales</taxon>
        <taxon>Micromonosporaceae</taxon>
        <taxon>Actinoplanes</taxon>
    </lineage>
</organism>
<dbReference type="AlphaFoldDB" id="A0A7W7MBB2"/>
<name>A0A7W7MBB2_9ACTN</name>